<protein>
    <submittedName>
        <fullName evidence="3">Uncharacterized protein</fullName>
    </submittedName>
</protein>
<reference evidence="3" key="1">
    <citation type="submission" date="2016-11" db="UniProtKB">
        <authorList>
            <consortium name="WormBaseParasite"/>
        </authorList>
    </citation>
    <scope>IDENTIFICATION</scope>
</reference>
<proteinExistence type="predicted"/>
<evidence type="ECO:0000313" key="3">
    <source>
        <dbReference type="WBParaSite" id="maker-unitig_39122-snap-gene-0.1-mRNA-1"/>
    </source>
</evidence>
<feature type="region of interest" description="Disordered" evidence="1">
    <location>
        <begin position="179"/>
        <end position="199"/>
    </location>
</feature>
<dbReference type="AlphaFoldDB" id="A0A1I8FLT5"/>
<organism evidence="2 3">
    <name type="scientific">Macrostomum lignano</name>
    <dbReference type="NCBI Taxonomy" id="282301"/>
    <lineage>
        <taxon>Eukaryota</taxon>
        <taxon>Metazoa</taxon>
        <taxon>Spiralia</taxon>
        <taxon>Lophotrochozoa</taxon>
        <taxon>Platyhelminthes</taxon>
        <taxon>Rhabditophora</taxon>
        <taxon>Macrostomorpha</taxon>
        <taxon>Macrostomida</taxon>
        <taxon>Macrostomidae</taxon>
        <taxon>Macrostomum</taxon>
    </lineage>
</organism>
<keyword evidence="2" id="KW-1185">Reference proteome</keyword>
<dbReference type="Proteomes" id="UP000095280">
    <property type="component" value="Unplaced"/>
</dbReference>
<evidence type="ECO:0000313" key="2">
    <source>
        <dbReference type="Proteomes" id="UP000095280"/>
    </source>
</evidence>
<accession>A0A1I8FLT5</accession>
<name>A0A1I8FLT5_9PLAT</name>
<dbReference type="WBParaSite" id="maker-unitig_39122-snap-gene-0.1-mRNA-1">
    <property type="protein sequence ID" value="maker-unitig_39122-snap-gene-0.1-mRNA-1"/>
    <property type="gene ID" value="maker-unitig_39122-snap-gene-0.1"/>
</dbReference>
<feature type="compositionally biased region" description="Low complexity" evidence="1">
    <location>
        <begin position="189"/>
        <end position="199"/>
    </location>
</feature>
<sequence length="229" mass="24959">MESALSSVKSSLRPVTTRVTSQTGLVTLERRDGCLMNEEAAEAQAESDKESVFARHGFIPLTNRICRSAASCRTCLSGSQDAAADGPTLHRYRISHVVNLAHPAVAAAPAPGDFAWTPPSNWPSWTRPAAAASAFWPGWPTYRRLPRLRRSLPAAALQRRRVAGADVCGSSLLDPALWPRLRGRPGPGPSRQAGRPPNANFLRQLRLLARRWRLAGTTQSRLPLTLPHP</sequence>
<evidence type="ECO:0000256" key="1">
    <source>
        <dbReference type="SAM" id="MobiDB-lite"/>
    </source>
</evidence>